<dbReference type="InterPro" id="IPR000863">
    <property type="entry name" value="Sulfotransferase_dom"/>
</dbReference>
<dbReference type="AlphaFoldDB" id="A0A1D2N4G2"/>
<dbReference type="OMA" id="FLEYPYP"/>
<comment type="caution">
    <text evidence="5">The sequence shown here is derived from an EMBL/GenBank/DDBJ whole genome shotgun (WGS) entry which is preliminary data.</text>
</comment>
<evidence type="ECO:0000313" key="5">
    <source>
        <dbReference type="EMBL" id="ODN00122.1"/>
    </source>
</evidence>
<feature type="compositionally biased region" description="Acidic residues" evidence="3">
    <location>
        <begin position="113"/>
        <end position="124"/>
    </location>
</feature>
<keyword evidence="2 5" id="KW-0808">Transferase</keyword>
<dbReference type="OrthoDB" id="205623at2759"/>
<keyword evidence="6" id="KW-1185">Reference proteome</keyword>
<sequence>MTEILSYSVCRTLKMRYGNGAMFLRRAMLNGLKAGSIAGSPFPLTASVFQMTKKQISTGRVLDLAKSQVIYSSDPKKPGSQSSGPPNNKVASSDSVGLGSQGQTAPEKFDGGGYEEEKNDEYESNAERMTTLVRRLKKIASTGVFVAVLAFVGFKRREKRKEIADNIKDAKFFKDENLFKGAVGALCLYEKPGVNGAKVVIPVSILKDGTIKRIQNLGTHKDDVIVASFPKAGTTWVQEIVYLLQTNLDFSKASEKVLETRSPFLEYPYPGLDFVEKMNGPRVLKTHLPFDFLPATSGNGKIIYVTRNPKDVAVSYYHFAKMFTPLSFAGSFYEFLEKFEKNELPYGPFFDHVESYVRHKEDANLLIVTYEELSKDPADVIKKIATFLGKHLDEEDILKIVNHTSFESMTKNAAVNYEHWDDLGFRNKSEAKFMRKGKIGDWRNFIAPDRNETFDQWIADGNKIKFPFVYEI</sequence>
<evidence type="ECO:0000256" key="2">
    <source>
        <dbReference type="ARBA" id="ARBA00022679"/>
    </source>
</evidence>
<feature type="region of interest" description="Disordered" evidence="3">
    <location>
        <begin position="72"/>
        <end position="124"/>
    </location>
</feature>
<dbReference type="SUPFAM" id="SSF52540">
    <property type="entry name" value="P-loop containing nucleoside triphosphate hydrolases"/>
    <property type="match status" value="1"/>
</dbReference>
<accession>A0A1D2N4G2</accession>
<dbReference type="STRING" id="48709.A0A1D2N4G2"/>
<name>A0A1D2N4G2_ORCCI</name>
<comment type="similarity">
    <text evidence="1">Belongs to the sulfotransferase 1 family.</text>
</comment>
<dbReference type="Gene3D" id="3.40.50.300">
    <property type="entry name" value="P-loop containing nucleotide triphosphate hydrolases"/>
    <property type="match status" value="1"/>
</dbReference>
<dbReference type="GO" id="GO:0008146">
    <property type="term" value="F:sulfotransferase activity"/>
    <property type="evidence" value="ECO:0007669"/>
    <property type="project" value="InterPro"/>
</dbReference>
<dbReference type="EMBL" id="LJIJ01000232">
    <property type="protein sequence ID" value="ODN00122.1"/>
    <property type="molecule type" value="Genomic_DNA"/>
</dbReference>
<evidence type="ECO:0000313" key="6">
    <source>
        <dbReference type="Proteomes" id="UP000094527"/>
    </source>
</evidence>
<dbReference type="Proteomes" id="UP000094527">
    <property type="component" value="Unassembled WGS sequence"/>
</dbReference>
<dbReference type="InterPro" id="IPR027417">
    <property type="entry name" value="P-loop_NTPase"/>
</dbReference>
<protein>
    <submittedName>
        <fullName evidence="5">Sulfotransferase family cytosolic 1B member 1</fullName>
    </submittedName>
</protein>
<evidence type="ECO:0000259" key="4">
    <source>
        <dbReference type="Pfam" id="PF00685"/>
    </source>
</evidence>
<dbReference type="PANTHER" id="PTHR11783">
    <property type="entry name" value="SULFOTRANSFERASE SULT"/>
    <property type="match status" value="1"/>
</dbReference>
<organism evidence="5 6">
    <name type="scientific">Orchesella cincta</name>
    <name type="common">Springtail</name>
    <name type="synonym">Podura cincta</name>
    <dbReference type="NCBI Taxonomy" id="48709"/>
    <lineage>
        <taxon>Eukaryota</taxon>
        <taxon>Metazoa</taxon>
        <taxon>Ecdysozoa</taxon>
        <taxon>Arthropoda</taxon>
        <taxon>Hexapoda</taxon>
        <taxon>Collembola</taxon>
        <taxon>Entomobryomorpha</taxon>
        <taxon>Entomobryoidea</taxon>
        <taxon>Orchesellidae</taxon>
        <taxon>Orchesellinae</taxon>
        <taxon>Orchesella</taxon>
    </lineage>
</organism>
<reference evidence="5 6" key="1">
    <citation type="journal article" date="2016" name="Genome Biol. Evol.">
        <title>Gene Family Evolution Reflects Adaptation to Soil Environmental Stressors in the Genome of the Collembolan Orchesella cincta.</title>
        <authorList>
            <person name="Faddeeva-Vakhrusheva A."/>
            <person name="Derks M.F."/>
            <person name="Anvar S.Y."/>
            <person name="Agamennone V."/>
            <person name="Suring W."/>
            <person name="Smit S."/>
            <person name="van Straalen N.M."/>
            <person name="Roelofs D."/>
        </authorList>
    </citation>
    <scope>NUCLEOTIDE SEQUENCE [LARGE SCALE GENOMIC DNA]</scope>
    <source>
        <tissue evidence="5">Mixed pool</tissue>
    </source>
</reference>
<feature type="domain" description="Sulfotransferase" evidence="4">
    <location>
        <begin position="221"/>
        <end position="459"/>
    </location>
</feature>
<gene>
    <name evidence="5" type="ORF">Ocin01_06557</name>
</gene>
<dbReference type="Pfam" id="PF00685">
    <property type="entry name" value="Sulfotransfer_1"/>
    <property type="match status" value="1"/>
</dbReference>
<evidence type="ECO:0000256" key="1">
    <source>
        <dbReference type="ARBA" id="ARBA00005771"/>
    </source>
</evidence>
<evidence type="ECO:0000256" key="3">
    <source>
        <dbReference type="SAM" id="MobiDB-lite"/>
    </source>
</evidence>
<proteinExistence type="inferred from homology"/>